<name>A0A8J3V508_9ACTN</name>
<keyword evidence="1" id="KW-0732">Signal</keyword>
<evidence type="ECO:0000313" key="2">
    <source>
        <dbReference type="EMBL" id="GII57512.1"/>
    </source>
</evidence>
<comment type="caution">
    <text evidence="2">The sequence shown here is derived from an EMBL/GenBank/DDBJ whole genome shotgun (WGS) entry which is preliminary data.</text>
</comment>
<organism evidence="2 3">
    <name type="scientific">Planotetraspora thailandica</name>
    <dbReference type="NCBI Taxonomy" id="487172"/>
    <lineage>
        <taxon>Bacteria</taxon>
        <taxon>Bacillati</taxon>
        <taxon>Actinomycetota</taxon>
        <taxon>Actinomycetes</taxon>
        <taxon>Streptosporangiales</taxon>
        <taxon>Streptosporangiaceae</taxon>
        <taxon>Planotetraspora</taxon>
    </lineage>
</organism>
<dbReference type="AlphaFoldDB" id="A0A8J3V508"/>
<dbReference type="RefSeq" id="WP_203947638.1">
    <property type="nucleotide sequence ID" value="NZ_BOOR01000053.1"/>
</dbReference>
<reference evidence="2" key="1">
    <citation type="submission" date="2021-01" db="EMBL/GenBank/DDBJ databases">
        <title>Whole genome shotgun sequence of Planotetraspora thailandica NBRC 104271.</title>
        <authorList>
            <person name="Komaki H."/>
            <person name="Tamura T."/>
        </authorList>
    </citation>
    <scope>NUCLEOTIDE SEQUENCE</scope>
    <source>
        <strain evidence="2">NBRC 104271</strain>
    </source>
</reference>
<gene>
    <name evidence="2" type="ORF">Pth03_59010</name>
</gene>
<sequence>MHIQYRYRVAALVAGLLALVAATLYAISPAFADRATPGVPAAPRIQTDAFTPNQLCSAGTPVASTKDTIVLAASPTPFGKHPAMRATFEISGAEGDPLITRTSRIWPSGRVLALTLDPGTLSPGTYRFRVQAKQGNAVSGWTAWCGFAVNG</sequence>
<dbReference type="EMBL" id="BOOR01000053">
    <property type="protein sequence ID" value="GII57512.1"/>
    <property type="molecule type" value="Genomic_DNA"/>
</dbReference>
<protein>
    <recommendedName>
        <fullName evidence="4">CopC domain-containing protein</fullName>
    </recommendedName>
</protein>
<proteinExistence type="predicted"/>
<dbReference type="Proteomes" id="UP000605992">
    <property type="component" value="Unassembled WGS sequence"/>
</dbReference>
<evidence type="ECO:0000256" key="1">
    <source>
        <dbReference type="SAM" id="SignalP"/>
    </source>
</evidence>
<accession>A0A8J3V508</accession>
<feature type="signal peptide" evidence="1">
    <location>
        <begin position="1"/>
        <end position="32"/>
    </location>
</feature>
<feature type="chain" id="PRO_5035262543" description="CopC domain-containing protein" evidence="1">
    <location>
        <begin position="33"/>
        <end position="151"/>
    </location>
</feature>
<evidence type="ECO:0000313" key="3">
    <source>
        <dbReference type="Proteomes" id="UP000605992"/>
    </source>
</evidence>
<keyword evidence="3" id="KW-1185">Reference proteome</keyword>
<evidence type="ECO:0008006" key="4">
    <source>
        <dbReference type="Google" id="ProtNLM"/>
    </source>
</evidence>